<dbReference type="PROSITE" id="PS00152">
    <property type="entry name" value="ATPASE_ALPHA_BETA"/>
    <property type="match status" value="1"/>
</dbReference>
<name>A0A2T0WIE4_9RHOB</name>
<dbReference type="InterPro" id="IPR005714">
    <property type="entry name" value="ATPase_T3SS_FliI/YscN"/>
</dbReference>
<evidence type="ECO:0000256" key="7">
    <source>
        <dbReference type="ARBA" id="ARBA00022741"/>
    </source>
</evidence>
<dbReference type="InterPro" id="IPR020003">
    <property type="entry name" value="ATPase_a/bsu_AS"/>
</dbReference>
<evidence type="ECO:0000256" key="8">
    <source>
        <dbReference type="ARBA" id="ARBA00022781"/>
    </source>
</evidence>
<dbReference type="PANTHER" id="PTHR15184">
    <property type="entry name" value="ATP SYNTHASE"/>
    <property type="match status" value="1"/>
</dbReference>
<proteinExistence type="inferred from homology"/>
<keyword evidence="6" id="KW-0963">Cytoplasm</keyword>
<keyword evidence="19" id="KW-1185">Reference proteome</keyword>
<dbReference type="GO" id="GO:0005524">
    <property type="term" value="F:ATP binding"/>
    <property type="evidence" value="ECO:0007669"/>
    <property type="project" value="UniProtKB-KW"/>
</dbReference>
<organism evidence="18 19">
    <name type="scientific">Donghicola tyrosinivorans</name>
    <dbReference type="NCBI Taxonomy" id="1652492"/>
    <lineage>
        <taxon>Bacteria</taxon>
        <taxon>Pseudomonadati</taxon>
        <taxon>Pseudomonadota</taxon>
        <taxon>Alphaproteobacteria</taxon>
        <taxon>Rhodobacterales</taxon>
        <taxon>Roseobacteraceae</taxon>
        <taxon>Donghicola</taxon>
    </lineage>
</organism>
<dbReference type="EC" id="7.1.2.2" evidence="3"/>
<evidence type="ECO:0000256" key="13">
    <source>
        <dbReference type="ARBA" id="ARBA00023065"/>
    </source>
</evidence>
<feature type="domain" description="AAA+ ATPase" evidence="17">
    <location>
        <begin position="160"/>
        <end position="353"/>
    </location>
</feature>
<comment type="caution">
    <text evidence="18">The sequence shown here is derived from an EMBL/GenBank/DDBJ whole genome shotgun (WGS) entry which is preliminary data.</text>
</comment>
<evidence type="ECO:0000256" key="6">
    <source>
        <dbReference type="ARBA" id="ARBA00022490"/>
    </source>
</evidence>
<evidence type="ECO:0000256" key="10">
    <source>
        <dbReference type="ARBA" id="ARBA00022840"/>
    </source>
</evidence>
<evidence type="ECO:0000313" key="19">
    <source>
        <dbReference type="Proteomes" id="UP000238392"/>
    </source>
</evidence>
<dbReference type="GO" id="GO:0016887">
    <property type="term" value="F:ATP hydrolysis activity"/>
    <property type="evidence" value="ECO:0007669"/>
    <property type="project" value="InterPro"/>
</dbReference>
<evidence type="ECO:0000256" key="3">
    <source>
        <dbReference type="ARBA" id="ARBA00012473"/>
    </source>
</evidence>
<dbReference type="Proteomes" id="UP000238392">
    <property type="component" value="Unassembled WGS sequence"/>
</dbReference>
<evidence type="ECO:0000256" key="1">
    <source>
        <dbReference type="ARBA" id="ARBA00004496"/>
    </source>
</evidence>
<keyword evidence="10" id="KW-0067">ATP-binding</keyword>
<comment type="subcellular location">
    <subcellularLocation>
        <location evidence="1">Cytoplasm</location>
    </subcellularLocation>
</comment>
<keyword evidence="13" id="KW-0406">Ion transport</keyword>
<dbReference type="GO" id="GO:0030254">
    <property type="term" value="P:protein secretion by the type III secretion system"/>
    <property type="evidence" value="ECO:0007669"/>
    <property type="project" value="InterPro"/>
</dbReference>
<reference evidence="18 19" key="1">
    <citation type="submission" date="2018-03" db="EMBL/GenBank/DDBJ databases">
        <title>Genomic Encyclopedia of Archaeal and Bacterial Type Strains, Phase II (KMG-II): from individual species to whole genera.</title>
        <authorList>
            <person name="Goeker M."/>
        </authorList>
    </citation>
    <scope>NUCLEOTIDE SEQUENCE [LARGE SCALE GENOMIC DNA]</scope>
    <source>
        <strain evidence="18 19">DSM 100212</strain>
    </source>
</reference>
<evidence type="ECO:0000256" key="15">
    <source>
        <dbReference type="ARBA" id="ARBA00023310"/>
    </source>
</evidence>
<evidence type="ECO:0000256" key="11">
    <source>
        <dbReference type="ARBA" id="ARBA00022927"/>
    </source>
</evidence>
<evidence type="ECO:0000256" key="9">
    <source>
        <dbReference type="ARBA" id="ARBA00022795"/>
    </source>
</evidence>
<comment type="similarity">
    <text evidence="2">Belongs to the ATPase alpha/beta chains family.</text>
</comment>
<dbReference type="InterPro" id="IPR003593">
    <property type="entry name" value="AAA+_ATPase"/>
</dbReference>
<dbReference type="Pfam" id="PF18269">
    <property type="entry name" value="T3SS_ATPase_C"/>
    <property type="match status" value="1"/>
</dbReference>
<dbReference type="PANTHER" id="PTHR15184:SF81">
    <property type="entry name" value="FLAGELLUM-SPECIFIC ATP SYNTHASE"/>
    <property type="match status" value="1"/>
</dbReference>
<comment type="catalytic activity">
    <reaction evidence="16">
        <text>ATP + H2O + cellular proteinSide 1 = ADP + phosphate + cellular proteinSide 2.</text>
        <dbReference type="EC" id="7.4.2.8"/>
    </reaction>
</comment>
<dbReference type="InterPro" id="IPR000194">
    <property type="entry name" value="ATPase_F1/V1/A1_a/bsu_nucl-bd"/>
</dbReference>
<keyword evidence="5" id="KW-0813">Transport</keyword>
<evidence type="ECO:0000256" key="4">
    <source>
        <dbReference type="ARBA" id="ARBA00020580"/>
    </source>
</evidence>
<dbReference type="InterPro" id="IPR027417">
    <property type="entry name" value="P-loop_NTPase"/>
</dbReference>
<dbReference type="GO" id="GO:0046933">
    <property type="term" value="F:proton-transporting ATP synthase activity, rotational mechanism"/>
    <property type="evidence" value="ECO:0007669"/>
    <property type="project" value="TreeGrafter"/>
</dbReference>
<keyword evidence="9" id="KW-1005">Bacterial flagellum biogenesis</keyword>
<dbReference type="InterPro" id="IPR040627">
    <property type="entry name" value="T3SS_ATPase_C"/>
</dbReference>
<dbReference type="Gene3D" id="3.40.50.12240">
    <property type="match status" value="1"/>
</dbReference>
<dbReference type="AlphaFoldDB" id="A0A2T0WIE4"/>
<evidence type="ECO:0000256" key="5">
    <source>
        <dbReference type="ARBA" id="ARBA00022448"/>
    </source>
</evidence>
<keyword evidence="8" id="KW-0375">Hydrogen ion transport</keyword>
<dbReference type="GO" id="GO:0030257">
    <property type="term" value="C:type III protein secretion system complex"/>
    <property type="evidence" value="ECO:0007669"/>
    <property type="project" value="InterPro"/>
</dbReference>
<keyword evidence="7" id="KW-0547">Nucleotide-binding</keyword>
<keyword evidence="15" id="KW-0066">ATP synthesis</keyword>
<dbReference type="GO" id="GO:0005737">
    <property type="term" value="C:cytoplasm"/>
    <property type="evidence" value="ECO:0007669"/>
    <property type="project" value="UniProtKB-SubCell"/>
</dbReference>
<evidence type="ECO:0000256" key="2">
    <source>
        <dbReference type="ARBA" id="ARBA00008936"/>
    </source>
</evidence>
<evidence type="ECO:0000313" key="18">
    <source>
        <dbReference type="EMBL" id="PRY86467.1"/>
    </source>
</evidence>
<evidence type="ECO:0000259" key="17">
    <source>
        <dbReference type="SMART" id="SM00382"/>
    </source>
</evidence>
<dbReference type="GO" id="GO:0044781">
    <property type="term" value="P:bacterial-type flagellum organization"/>
    <property type="evidence" value="ECO:0007669"/>
    <property type="project" value="UniProtKB-KW"/>
</dbReference>
<dbReference type="SMART" id="SM00382">
    <property type="entry name" value="AAA"/>
    <property type="match status" value="1"/>
</dbReference>
<evidence type="ECO:0000256" key="14">
    <source>
        <dbReference type="ARBA" id="ARBA00023225"/>
    </source>
</evidence>
<sequence>MSALLSQLTAGLDDLAKAPTPAMSGKVLRYDGLILECTGFPASPGAICHVETEDGEGVHGEVVGFRDGRNMLFLDTPGARIVCGAKVTRKDGGHNAMMGEALLGRVIDAEGQPLDDGSVPVGDVKWPLAGKVQNPLARQPVDSVLDVGVRIINSALTVGRGQRVGIIAGSGVGKSVLIEMMTKNTNADIVVVGLIGERAREVGAFVGHIMNGENAHKTCVVAVPADRSPLLRLRAANRATAIAEYFRSKGKDVLLIMDSLTRCAHARREIGLALGEQPTAKGYTPSVVSMIPTLIERAGPGLKGEGSITAFYTILADGDDTNDPVVDTARAILDGHLVLSRKQAQMGIYPAIDIPQSVSRVMNDIVDKDHQRAALKLRRMVSMYMDNRDMMLMGAYTPGQDPELDEAVNNWPRIKNLIQQPVDEKSPFPESRKAVLALSGGSIG</sequence>
<keyword evidence="11" id="KW-0653">Protein transport</keyword>
<dbReference type="NCBIfam" id="TIGR01026">
    <property type="entry name" value="fliI_yscN"/>
    <property type="match status" value="1"/>
</dbReference>
<evidence type="ECO:0000256" key="12">
    <source>
        <dbReference type="ARBA" id="ARBA00022967"/>
    </source>
</evidence>
<dbReference type="GO" id="GO:0008564">
    <property type="term" value="F:protein-exporting ATPase activity"/>
    <property type="evidence" value="ECO:0007669"/>
    <property type="project" value="UniProtKB-EC"/>
</dbReference>
<keyword evidence="14" id="KW-1006">Bacterial flagellum protein export</keyword>
<gene>
    <name evidence="18" type="ORF">CLV74_112106</name>
</gene>
<dbReference type="OrthoDB" id="9801639at2"/>
<dbReference type="SUPFAM" id="SSF52540">
    <property type="entry name" value="P-loop containing nucleoside triphosphate hydrolases"/>
    <property type="match status" value="1"/>
</dbReference>
<keyword evidence="12" id="KW-1278">Translocase</keyword>
<dbReference type="RefSeq" id="WP_106266735.1">
    <property type="nucleotide sequence ID" value="NZ_PVTQ01000012.1"/>
</dbReference>
<evidence type="ECO:0000256" key="16">
    <source>
        <dbReference type="ARBA" id="ARBA00034006"/>
    </source>
</evidence>
<dbReference type="CDD" id="cd01136">
    <property type="entry name" value="ATPase_flagellum-secretory_path_III"/>
    <property type="match status" value="1"/>
</dbReference>
<dbReference type="EMBL" id="PVTQ01000012">
    <property type="protein sequence ID" value="PRY86467.1"/>
    <property type="molecule type" value="Genomic_DNA"/>
</dbReference>
<dbReference type="FunFam" id="3.40.50.12240:FF:000002">
    <property type="entry name" value="Flagellum-specific ATP synthase FliI"/>
    <property type="match status" value="1"/>
</dbReference>
<protein>
    <recommendedName>
        <fullName evidence="4">Flagellum-specific ATP synthase</fullName>
        <ecNumber evidence="3">7.1.2.2</ecNumber>
    </recommendedName>
</protein>
<accession>A0A2T0WIE4</accession>
<dbReference type="Pfam" id="PF00006">
    <property type="entry name" value="ATP-synt_ab"/>
    <property type="match status" value="1"/>
</dbReference>
<dbReference type="InterPro" id="IPR050053">
    <property type="entry name" value="ATPase_alpha/beta_chains"/>
</dbReference>